<comment type="cofactor">
    <cofactor evidence="1 11">
        <name>pyridoxal 5'-phosphate</name>
        <dbReference type="ChEBI" id="CHEBI:597326"/>
    </cofactor>
</comment>
<organism evidence="13 14">
    <name type="scientific">Shewanella nanhaiensis</name>
    <dbReference type="NCBI Taxonomy" id="2864872"/>
    <lineage>
        <taxon>Bacteria</taxon>
        <taxon>Pseudomonadati</taxon>
        <taxon>Pseudomonadota</taxon>
        <taxon>Gammaproteobacteria</taxon>
        <taxon>Alteromonadales</taxon>
        <taxon>Shewanellaceae</taxon>
        <taxon>Shewanella</taxon>
    </lineage>
</organism>
<gene>
    <name evidence="11 13" type="primary">hisC</name>
    <name evidence="13" type="ORF">K0625_09625</name>
</gene>
<dbReference type="InterPro" id="IPR005861">
    <property type="entry name" value="HisP_aminotrans"/>
</dbReference>
<dbReference type="Pfam" id="PF00155">
    <property type="entry name" value="Aminotran_1_2"/>
    <property type="match status" value="1"/>
</dbReference>
<comment type="pathway">
    <text evidence="2 11">Amino-acid biosynthesis; L-histidine biosynthesis; L-histidine from 5-phospho-alpha-D-ribose 1-diphosphate: step 7/9.</text>
</comment>
<dbReference type="Gene3D" id="3.90.1150.10">
    <property type="entry name" value="Aspartate Aminotransferase, domain 1"/>
    <property type="match status" value="1"/>
</dbReference>
<dbReference type="PANTHER" id="PTHR42885">
    <property type="entry name" value="HISTIDINOL-PHOSPHATE AMINOTRANSFERASE-RELATED"/>
    <property type="match status" value="1"/>
</dbReference>
<dbReference type="Proteomes" id="UP001195963">
    <property type="component" value="Unassembled WGS sequence"/>
</dbReference>
<dbReference type="RefSeq" id="WP_220109488.1">
    <property type="nucleotide sequence ID" value="NZ_JAHZST010000005.1"/>
</dbReference>
<evidence type="ECO:0000256" key="1">
    <source>
        <dbReference type="ARBA" id="ARBA00001933"/>
    </source>
</evidence>
<accession>A0ABS7E448</accession>
<keyword evidence="9 11" id="KW-0368">Histidine biosynthesis</keyword>
<evidence type="ECO:0000256" key="7">
    <source>
        <dbReference type="ARBA" id="ARBA00022679"/>
    </source>
</evidence>
<keyword evidence="7 11" id="KW-0808">Transferase</keyword>
<dbReference type="InterPro" id="IPR015422">
    <property type="entry name" value="PyrdxlP-dep_Trfase_small"/>
</dbReference>
<dbReference type="SUPFAM" id="SSF53383">
    <property type="entry name" value="PLP-dependent transferases"/>
    <property type="match status" value="1"/>
</dbReference>
<evidence type="ECO:0000256" key="10">
    <source>
        <dbReference type="ARBA" id="ARBA00047481"/>
    </source>
</evidence>
<evidence type="ECO:0000256" key="3">
    <source>
        <dbReference type="ARBA" id="ARBA00007970"/>
    </source>
</evidence>
<keyword evidence="6 11" id="KW-0028">Amino-acid biosynthesis</keyword>
<feature type="modified residue" description="N6-(pyridoxal phosphate)lysine" evidence="11">
    <location>
        <position position="213"/>
    </location>
</feature>
<dbReference type="InterPro" id="IPR004839">
    <property type="entry name" value="Aminotransferase_I/II_large"/>
</dbReference>
<dbReference type="PANTHER" id="PTHR42885:SF2">
    <property type="entry name" value="HISTIDINOL-PHOSPHATE AMINOTRANSFERASE"/>
    <property type="match status" value="1"/>
</dbReference>
<dbReference type="GO" id="GO:0004400">
    <property type="term" value="F:histidinol-phosphate transaminase activity"/>
    <property type="evidence" value="ECO:0007669"/>
    <property type="project" value="UniProtKB-EC"/>
</dbReference>
<comment type="similarity">
    <text evidence="3 11">Belongs to the class-II pyridoxal-phosphate-dependent aminotransferase family. Histidinol-phosphate aminotransferase subfamily.</text>
</comment>
<comment type="catalytic activity">
    <reaction evidence="10 11">
        <text>L-histidinol phosphate + 2-oxoglutarate = 3-(imidazol-4-yl)-2-oxopropyl phosphate + L-glutamate</text>
        <dbReference type="Rhea" id="RHEA:23744"/>
        <dbReference type="ChEBI" id="CHEBI:16810"/>
        <dbReference type="ChEBI" id="CHEBI:29985"/>
        <dbReference type="ChEBI" id="CHEBI:57766"/>
        <dbReference type="ChEBI" id="CHEBI:57980"/>
        <dbReference type="EC" id="2.6.1.9"/>
    </reaction>
</comment>
<protein>
    <recommendedName>
        <fullName evidence="11">Histidinol-phosphate aminotransferase</fullName>
        <ecNumber evidence="11">2.6.1.9</ecNumber>
    </recommendedName>
    <alternativeName>
        <fullName evidence="11">Imidazole acetol-phosphate transaminase</fullName>
    </alternativeName>
</protein>
<dbReference type="PROSITE" id="PS00599">
    <property type="entry name" value="AA_TRANSFER_CLASS_2"/>
    <property type="match status" value="1"/>
</dbReference>
<evidence type="ECO:0000313" key="14">
    <source>
        <dbReference type="Proteomes" id="UP001195963"/>
    </source>
</evidence>
<reference evidence="13 14" key="1">
    <citation type="submission" date="2021-07" db="EMBL/GenBank/DDBJ databases">
        <title>Shewanella sp. nov, isolated from SCS.</title>
        <authorList>
            <person name="Cao W.R."/>
        </authorList>
    </citation>
    <scope>NUCLEOTIDE SEQUENCE [LARGE SCALE GENOMIC DNA]</scope>
    <source>
        <strain evidence="13 14">NR704-98</strain>
    </source>
</reference>
<dbReference type="EC" id="2.6.1.9" evidence="11"/>
<evidence type="ECO:0000256" key="4">
    <source>
        <dbReference type="ARBA" id="ARBA00011738"/>
    </source>
</evidence>
<evidence type="ECO:0000259" key="12">
    <source>
        <dbReference type="Pfam" id="PF00155"/>
    </source>
</evidence>
<feature type="domain" description="Aminotransferase class I/classII large" evidence="12">
    <location>
        <begin position="48"/>
        <end position="339"/>
    </location>
</feature>
<dbReference type="InterPro" id="IPR015421">
    <property type="entry name" value="PyrdxlP-dep_Trfase_major"/>
</dbReference>
<comment type="caution">
    <text evidence="13">The sequence shown here is derived from an EMBL/GenBank/DDBJ whole genome shotgun (WGS) entry which is preliminary data.</text>
</comment>
<evidence type="ECO:0000256" key="5">
    <source>
        <dbReference type="ARBA" id="ARBA00022576"/>
    </source>
</evidence>
<evidence type="ECO:0000256" key="11">
    <source>
        <dbReference type="HAMAP-Rule" id="MF_01023"/>
    </source>
</evidence>
<evidence type="ECO:0000256" key="8">
    <source>
        <dbReference type="ARBA" id="ARBA00022898"/>
    </source>
</evidence>
<dbReference type="HAMAP" id="MF_01023">
    <property type="entry name" value="HisC_aminotrans_2"/>
    <property type="match status" value="1"/>
</dbReference>
<keyword evidence="8 11" id="KW-0663">Pyridoxal phosphate</keyword>
<dbReference type="InterPro" id="IPR001917">
    <property type="entry name" value="Aminotrans_II_pyridoxalP_BS"/>
</dbReference>
<evidence type="ECO:0000256" key="9">
    <source>
        <dbReference type="ARBA" id="ARBA00023102"/>
    </source>
</evidence>
<dbReference type="Gene3D" id="3.40.640.10">
    <property type="entry name" value="Type I PLP-dependent aspartate aminotransferase-like (Major domain)"/>
    <property type="match status" value="1"/>
</dbReference>
<evidence type="ECO:0000256" key="6">
    <source>
        <dbReference type="ARBA" id="ARBA00022605"/>
    </source>
</evidence>
<keyword evidence="5 11" id="KW-0032">Aminotransferase</keyword>
<evidence type="ECO:0000313" key="13">
    <source>
        <dbReference type="EMBL" id="MBW8183931.1"/>
    </source>
</evidence>
<keyword evidence="14" id="KW-1185">Reference proteome</keyword>
<dbReference type="EMBL" id="JAHZST010000005">
    <property type="protein sequence ID" value="MBW8183931.1"/>
    <property type="molecule type" value="Genomic_DNA"/>
</dbReference>
<comment type="subunit">
    <text evidence="4 11">Homodimer.</text>
</comment>
<sequence>MRNIKQRPLAQRLARSELLELEVYQSARRIGGRGDIWINANESPFNNSELANLNRYPECQPPELISAYSRYSGVSEQSIITGRGADEAIELLIRTFCIPGIDSIASFGPTYGMYAISAKTFNVSVKSLSLTADYQLPKDIVNQTQGAKLVFICNPNNPTGTVIDVESIEQVLTKLPESMVVVDEAYIEFCPEYSVAHLIEKYDNLVVLRTLSKAFSLAGARCGFLMANPNICDMVMRVIAPYPVPLPVSQLATSALSDSGIELMRQQVKSLKSCGARLSDALQSIGAKVLPANGNFVLAKFQTSTVSERLHTAGIVARAYNDPKLTNCIRFSFSNQSDTDAIINILNQ</sequence>
<dbReference type="InterPro" id="IPR015424">
    <property type="entry name" value="PyrdxlP-dep_Trfase"/>
</dbReference>
<dbReference type="NCBIfam" id="TIGR01141">
    <property type="entry name" value="hisC"/>
    <property type="match status" value="1"/>
</dbReference>
<dbReference type="CDD" id="cd00609">
    <property type="entry name" value="AAT_like"/>
    <property type="match status" value="1"/>
</dbReference>
<name>A0ABS7E448_9GAMM</name>
<evidence type="ECO:0000256" key="2">
    <source>
        <dbReference type="ARBA" id="ARBA00005011"/>
    </source>
</evidence>
<proteinExistence type="inferred from homology"/>